<dbReference type="Pfam" id="PF03018">
    <property type="entry name" value="Dirigent"/>
    <property type="match status" value="1"/>
</dbReference>
<evidence type="ECO:0000256" key="1">
    <source>
        <dbReference type="ARBA" id="ARBA00010746"/>
    </source>
</evidence>
<evidence type="ECO:0000256" key="2">
    <source>
        <dbReference type="ARBA" id="ARBA00011738"/>
    </source>
</evidence>
<comment type="caution">
    <text evidence="5">The sequence shown here is derived from an EMBL/GenBank/DDBJ whole genome shotgun (WGS) entry which is preliminary data.</text>
</comment>
<dbReference type="AlphaFoldDB" id="A0AAN9LIL5"/>
<evidence type="ECO:0000256" key="4">
    <source>
        <dbReference type="RuleBase" id="RU363099"/>
    </source>
</evidence>
<dbReference type="Proteomes" id="UP001367508">
    <property type="component" value="Unassembled WGS sequence"/>
</dbReference>
<keyword evidence="4" id="KW-0052">Apoplast</keyword>
<dbReference type="InterPro" id="IPR004265">
    <property type="entry name" value="Dirigent"/>
</dbReference>
<dbReference type="PANTHER" id="PTHR21495">
    <property type="entry name" value="NUCLEOPORIN-RELATED"/>
    <property type="match status" value="1"/>
</dbReference>
<accession>A0AAN9LIL5</accession>
<gene>
    <name evidence="5" type="ORF">VNO77_17236</name>
</gene>
<dbReference type="InterPro" id="IPR044859">
    <property type="entry name" value="Allene_oxi_cyc_Dirigent"/>
</dbReference>
<comment type="similarity">
    <text evidence="1 4">Belongs to the plant dirigent protein family.</text>
</comment>
<comment type="subcellular location">
    <subcellularLocation>
        <location evidence="4">Secreted</location>
        <location evidence="4">Extracellular space</location>
        <location evidence="4">Apoplast</location>
    </subcellularLocation>
</comment>
<evidence type="ECO:0000313" key="6">
    <source>
        <dbReference type="Proteomes" id="UP001367508"/>
    </source>
</evidence>
<proteinExistence type="inferred from homology"/>
<protein>
    <recommendedName>
        <fullName evidence="4">Dirigent protein</fullName>
    </recommendedName>
</protein>
<sequence>MAESKTVLSTFFVPLTLTFLFSSLVTASYYQDISPTQIGFREEKLTHIHFYFHEVFSGPKPSLVLALEPLKGKSNAPLPFGSLVVIENPLTVGPELDSIQVGKAQGSYLSTAHTEGVDLELTMSMTFAFLEGKYNGSSITVLGRNTIASTVREMPIVGGTGAFRFARGFVQAKTIRVNYETGDATVEYNVYVFRYSSSFMSQDSFNDGLQFMTDPILSNI</sequence>
<dbReference type="Gene3D" id="2.40.480.10">
    <property type="entry name" value="Allene oxide cyclase-like"/>
    <property type="match status" value="1"/>
</dbReference>
<reference evidence="5 6" key="1">
    <citation type="submission" date="2024-01" db="EMBL/GenBank/DDBJ databases">
        <title>The genomes of 5 underutilized Papilionoideae crops provide insights into root nodulation and disease resistanc.</title>
        <authorList>
            <person name="Jiang F."/>
        </authorList>
    </citation>
    <scope>NUCLEOTIDE SEQUENCE [LARGE SCALE GENOMIC DNA]</scope>
    <source>
        <strain evidence="5">LVBAO_FW01</strain>
        <tissue evidence="5">Leaves</tissue>
    </source>
</reference>
<keyword evidence="3 4" id="KW-0964">Secreted</keyword>
<comment type="subunit">
    <text evidence="2 4">Homodimer.</text>
</comment>
<evidence type="ECO:0000256" key="3">
    <source>
        <dbReference type="ARBA" id="ARBA00022525"/>
    </source>
</evidence>
<dbReference type="GO" id="GO:0048046">
    <property type="term" value="C:apoplast"/>
    <property type="evidence" value="ECO:0007669"/>
    <property type="project" value="UniProtKB-SubCell"/>
</dbReference>
<evidence type="ECO:0000313" key="5">
    <source>
        <dbReference type="EMBL" id="KAK7336690.1"/>
    </source>
</evidence>
<keyword evidence="6" id="KW-1185">Reference proteome</keyword>
<name>A0AAN9LIL5_CANGL</name>
<organism evidence="5 6">
    <name type="scientific">Canavalia gladiata</name>
    <name type="common">Sword bean</name>
    <name type="synonym">Dolichos gladiatus</name>
    <dbReference type="NCBI Taxonomy" id="3824"/>
    <lineage>
        <taxon>Eukaryota</taxon>
        <taxon>Viridiplantae</taxon>
        <taxon>Streptophyta</taxon>
        <taxon>Embryophyta</taxon>
        <taxon>Tracheophyta</taxon>
        <taxon>Spermatophyta</taxon>
        <taxon>Magnoliopsida</taxon>
        <taxon>eudicotyledons</taxon>
        <taxon>Gunneridae</taxon>
        <taxon>Pentapetalae</taxon>
        <taxon>rosids</taxon>
        <taxon>fabids</taxon>
        <taxon>Fabales</taxon>
        <taxon>Fabaceae</taxon>
        <taxon>Papilionoideae</taxon>
        <taxon>50 kb inversion clade</taxon>
        <taxon>NPAAA clade</taxon>
        <taxon>indigoferoid/millettioid clade</taxon>
        <taxon>Phaseoleae</taxon>
        <taxon>Canavalia</taxon>
    </lineage>
</organism>
<dbReference type="EMBL" id="JAYMYQ010000004">
    <property type="protein sequence ID" value="KAK7336690.1"/>
    <property type="molecule type" value="Genomic_DNA"/>
</dbReference>
<comment type="function">
    <text evidence="4">Dirigent proteins impart stereoselectivity on the phenoxy radical-coupling reaction, yielding optically active lignans from two molecules of coniferyl alcohol in the biosynthesis of lignans, flavonolignans, and alkaloids and thus plays a central role in plant secondary metabolism.</text>
</comment>
<dbReference type="GO" id="GO:0009699">
    <property type="term" value="P:phenylpropanoid biosynthetic process"/>
    <property type="evidence" value="ECO:0007669"/>
    <property type="project" value="UniProtKB-ARBA"/>
</dbReference>